<dbReference type="EMBL" id="JQCR01000003">
    <property type="protein sequence ID" value="KGE17667.1"/>
    <property type="molecule type" value="Genomic_DNA"/>
</dbReference>
<dbReference type="AlphaFoldDB" id="A0A098M7Z1"/>
<dbReference type="STRING" id="268407.PWYN_24150"/>
<keyword evidence="2" id="KW-1185">Reference proteome</keyword>
<evidence type="ECO:0000313" key="1">
    <source>
        <dbReference type="EMBL" id="KGE17667.1"/>
    </source>
</evidence>
<sequence length="113" mass="13412">MEDGSFTYCYLNRVRTEYIQKYWDVKFEQYYKKVQCPILFLPSEEECGNEKIRSCLHTFASLLDTYEIERLESSVHAYVWMQLPIASGEAANRFISKYDVLEKDIFNDSSTAY</sequence>
<accession>A0A098M7Z1</accession>
<reference evidence="1 2" key="1">
    <citation type="submission" date="2014-08" db="EMBL/GenBank/DDBJ databases">
        <authorList>
            <person name="den Bakker H.C."/>
        </authorList>
    </citation>
    <scope>NUCLEOTIDE SEQUENCE [LARGE SCALE GENOMIC DNA]</scope>
    <source>
        <strain evidence="1 2">DSM 18334</strain>
    </source>
</reference>
<comment type="caution">
    <text evidence="1">The sequence shown here is derived from an EMBL/GenBank/DDBJ whole genome shotgun (WGS) entry which is preliminary data.</text>
</comment>
<evidence type="ECO:0000313" key="2">
    <source>
        <dbReference type="Proteomes" id="UP000029734"/>
    </source>
</evidence>
<gene>
    <name evidence="1" type="ORF">PWYN_24150</name>
</gene>
<name>A0A098M7Z1_9BACL</name>
<protein>
    <submittedName>
        <fullName evidence="1">Uncharacterized protein</fullName>
    </submittedName>
</protein>
<reference evidence="1 2" key="2">
    <citation type="submission" date="2014-10" db="EMBL/GenBank/DDBJ databases">
        <title>Comparative genomics of the Paenibacillus odorifer group.</title>
        <authorList>
            <person name="Tsai Y.-C."/>
            <person name="Martin N."/>
            <person name="Korlach J."/>
            <person name="Wiedmann M."/>
        </authorList>
    </citation>
    <scope>NUCLEOTIDE SEQUENCE [LARGE SCALE GENOMIC DNA]</scope>
    <source>
        <strain evidence="1 2">DSM 18334</strain>
    </source>
</reference>
<organism evidence="1 2">
    <name type="scientific">Paenibacillus wynnii</name>
    <dbReference type="NCBI Taxonomy" id="268407"/>
    <lineage>
        <taxon>Bacteria</taxon>
        <taxon>Bacillati</taxon>
        <taxon>Bacillota</taxon>
        <taxon>Bacilli</taxon>
        <taxon>Bacillales</taxon>
        <taxon>Paenibacillaceae</taxon>
        <taxon>Paenibacillus</taxon>
    </lineage>
</organism>
<dbReference type="Proteomes" id="UP000029734">
    <property type="component" value="Unassembled WGS sequence"/>
</dbReference>
<dbReference type="eggNOG" id="COG0596">
    <property type="taxonomic scope" value="Bacteria"/>
</dbReference>
<proteinExistence type="predicted"/>